<dbReference type="EMBL" id="FOYU01000001">
    <property type="protein sequence ID" value="SFR40747.1"/>
    <property type="molecule type" value="Genomic_DNA"/>
</dbReference>
<dbReference type="EC" id="3.6.1.-" evidence="9"/>
<evidence type="ECO:0000256" key="7">
    <source>
        <dbReference type="ARBA" id="ARBA00060749"/>
    </source>
</evidence>
<feature type="site" description="Important for substrate specificity" evidence="9">
    <location>
        <position position="13"/>
    </location>
</feature>
<comment type="function">
    <text evidence="6 9">Nucleoside triphosphate pyrophosphatase that hydrolyzes 7-methyl-GTP (m(7)GTP). May have a dual role in cell division arrest and in preventing the incorporation of modified nucleotides into cellular nucleic acids.</text>
</comment>
<dbReference type="Proteomes" id="UP000199424">
    <property type="component" value="Unassembled WGS sequence"/>
</dbReference>
<dbReference type="PANTHER" id="PTHR43213:SF10">
    <property type="entry name" value="7-METHYL-GTP PYROPHOSPHATASE"/>
    <property type="match status" value="1"/>
</dbReference>
<reference evidence="11" key="1">
    <citation type="submission" date="2016-10" db="EMBL/GenBank/DDBJ databases">
        <authorList>
            <person name="Varghese N."/>
            <person name="Submissions S."/>
        </authorList>
    </citation>
    <scope>NUCLEOTIDE SEQUENCE [LARGE SCALE GENOMIC DNA]</scope>
    <source>
        <strain evidence="11">CGMCC 1.7285</strain>
    </source>
</reference>
<name>A0A1I6GF89_9GAMM</name>
<evidence type="ECO:0000256" key="8">
    <source>
        <dbReference type="ARBA" id="ARBA00068163"/>
    </source>
</evidence>
<organism evidence="10 11">
    <name type="scientific">Pseudidiomarina maritima</name>
    <dbReference type="NCBI Taxonomy" id="519453"/>
    <lineage>
        <taxon>Bacteria</taxon>
        <taxon>Pseudomonadati</taxon>
        <taxon>Pseudomonadota</taxon>
        <taxon>Gammaproteobacteria</taxon>
        <taxon>Alteromonadales</taxon>
        <taxon>Idiomarinaceae</taxon>
        <taxon>Pseudidiomarina</taxon>
    </lineage>
</organism>
<gene>
    <name evidence="10" type="ORF">SAMN04488070_0598</name>
</gene>
<evidence type="ECO:0000256" key="6">
    <source>
        <dbReference type="ARBA" id="ARBA00053369"/>
    </source>
</evidence>
<dbReference type="GO" id="GO:0005737">
    <property type="term" value="C:cytoplasm"/>
    <property type="evidence" value="ECO:0007669"/>
    <property type="project" value="UniProtKB-SubCell"/>
</dbReference>
<keyword evidence="11" id="KW-1185">Reference proteome</keyword>
<proteinExistence type="inferred from homology"/>
<dbReference type="Pfam" id="PF02545">
    <property type="entry name" value="Maf"/>
    <property type="match status" value="1"/>
</dbReference>
<comment type="catalytic activity">
    <reaction evidence="5 9">
        <text>N(7)-methyl-GTP + H2O = N(7)-methyl-GMP + diphosphate + H(+)</text>
        <dbReference type="Rhea" id="RHEA:58744"/>
        <dbReference type="ChEBI" id="CHEBI:15377"/>
        <dbReference type="ChEBI" id="CHEBI:15378"/>
        <dbReference type="ChEBI" id="CHEBI:33019"/>
        <dbReference type="ChEBI" id="CHEBI:58285"/>
        <dbReference type="ChEBI" id="CHEBI:87133"/>
    </reaction>
</comment>
<feature type="site" description="Important for substrate specificity" evidence="9">
    <location>
        <position position="71"/>
    </location>
</feature>
<dbReference type="InterPro" id="IPR029001">
    <property type="entry name" value="ITPase-like_fam"/>
</dbReference>
<evidence type="ECO:0000256" key="1">
    <source>
        <dbReference type="ARBA" id="ARBA00004496"/>
    </source>
</evidence>
<keyword evidence="4 9" id="KW-0546">Nucleotide metabolism</keyword>
<dbReference type="HAMAP" id="MF_00528">
    <property type="entry name" value="Maf"/>
    <property type="match status" value="1"/>
</dbReference>
<evidence type="ECO:0000256" key="9">
    <source>
        <dbReference type="HAMAP-Rule" id="MF_00528"/>
    </source>
</evidence>
<feature type="active site" description="Proton acceptor" evidence="9">
    <location>
        <position position="70"/>
    </location>
</feature>
<comment type="cofactor">
    <cofactor evidence="9">
        <name>a divalent metal cation</name>
        <dbReference type="ChEBI" id="CHEBI:60240"/>
    </cofactor>
</comment>
<dbReference type="GO" id="GO:0009117">
    <property type="term" value="P:nucleotide metabolic process"/>
    <property type="evidence" value="ECO:0007669"/>
    <property type="project" value="UniProtKB-KW"/>
</dbReference>
<evidence type="ECO:0000313" key="11">
    <source>
        <dbReference type="Proteomes" id="UP000199424"/>
    </source>
</evidence>
<evidence type="ECO:0000313" key="10">
    <source>
        <dbReference type="EMBL" id="SFR40747.1"/>
    </source>
</evidence>
<dbReference type="GO" id="GO:0047429">
    <property type="term" value="F:nucleoside triphosphate diphosphatase activity"/>
    <property type="evidence" value="ECO:0007669"/>
    <property type="project" value="InterPro"/>
</dbReference>
<dbReference type="InterPro" id="IPR003697">
    <property type="entry name" value="Maf-like"/>
</dbReference>
<dbReference type="Gene3D" id="3.90.950.10">
    <property type="match status" value="1"/>
</dbReference>
<evidence type="ECO:0000256" key="2">
    <source>
        <dbReference type="ARBA" id="ARBA00022490"/>
    </source>
</evidence>
<comment type="similarity">
    <text evidence="7 9">Belongs to the Maf family. YceF subfamily.</text>
</comment>
<feature type="site" description="Important for substrate specificity" evidence="9">
    <location>
        <position position="155"/>
    </location>
</feature>
<evidence type="ECO:0000256" key="5">
    <source>
        <dbReference type="ARBA" id="ARBA00050213"/>
    </source>
</evidence>
<comment type="caution">
    <text evidence="9">Lacks conserved residue(s) required for the propagation of feature annotation.</text>
</comment>
<accession>A0A1I6GF89</accession>
<dbReference type="SUPFAM" id="SSF52972">
    <property type="entry name" value="ITPase-like"/>
    <property type="match status" value="1"/>
</dbReference>
<dbReference type="CDD" id="cd00555">
    <property type="entry name" value="Maf"/>
    <property type="match status" value="1"/>
</dbReference>
<dbReference type="RefSeq" id="WP_092855112.1">
    <property type="nucleotide sequence ID" value="NZ_FOYU01000001.1"/>
</dbReference>
<protein>
    <recommendedName>
        <fullName evidence="8 9">7-methyl-GTP pyrophosphatase</fullName>
        <shortName evidence="9">m(7)GTP pyrophosphatase</shortName>
        <ecNumber evidence="9">3.6.1.-</ecNumber>
    </recommendedName>
</protein>
<sequence length="202" mass="22075">MSVSIVLASTSPFRRELLKKVVQNFTVAAPLVDETPEPNESPEQLVERLAVAKAKALAKEYPAHVLVGSDQVAVVDDVILGKPGSTEKAQQQLQAMRGKTVTFLTGLAVYNSAEDKLQAAVEPFYVTFRDITDAEIEAYVQREQPLNCAGSFKSEALGISLFSRLHGDDPNTLVGLPLIRLLAMLRNWGINPLLDENSEQSQ</sequence>
<dbReference type="AlphaFoldDB" id="A0A1I6GF89"/>
<dbReference type="PIRSF" id="PIRSF006305">
    <property type="entry name" value="Maf"/>
    <property type="match status" value="1"/>
</dbReference>
<comment type="subcellular location">
    <subcellularLocation>
        <location evidence="1 9">Cytoplasm</location>
    </subcellularLocation>
</comment>
<evidence type="ECO:0000256" key="4">
    <source>
        <dbReference type="ARBA" id="ARBA00023080"/>
    </source>
</evidence>
<dbReference type="NCBIfam" id="TIGR00172">
    <property type="entry name" value="maf"/>
    <property type="match status" value="1"/>
</dbReference>
<dbReference type="FunFam" id="3.90.950.10:FF:000005">
    <property type="entry name" value="7-methyl-GTP pyrophosphatase"/>
    <property type="match status" value="1"/>
</dbReference>
<keyword evidence="3 9" id="KW-0378">Hydrolase</keyword>
<keyword evidence="2 9" id="KW-0963">Cytoplasm</keyword>
<evidence type="ECO:0000256" key="3">
    <source>
        <dbReference type="ARBA" id="ARBA00022801"/>
    </source>
</evidence>
<dbReference type="PANTHER" id="PTHR43213">
    <property type="entry name" value="BIFUNCTIONAL DTTP/UTP PYROPHOSPHATASE/METHYLTRANSFERASE PROTEIN-RELATED"/>
    <property type="match status" value="1"/>
</dbReference>